<proteinExistence type="predicted"/>
<keyword evidence="2" id="KW-0732">Signal</keyword>
<feature type="signal peptide" evidence="2">
    <location>
        <begin position="1"/>
        <end position="23"/>
    </location>
</feature>
<sequence length="103" mass="11254">MRYTITINLLLCLLAGSIPASDGKAITRSWIARDDADYSDPGYPGSPYASCAQPRDKEIAGRGDIYSRANEGNSNPAYKDSPPSARNNNLAPDTKETTRVYQR</sequence>
<evidence type="ECO:0000256" key="2">
    <source>
        <dbReference type="SAM" id="SignalP"/>
    </source>
</evidence>
<keyword evidence="4" id="KW-1185">Reference proteome</keyword>
<dbReference type="Proteomes" id="UP000799324">
    <property type="component" value="Unassembled WGS sequence"/>
</dbReference>
<accession>A0A6A6SNP4</accession>
<evidence type="ECO:0000313" key="3">
    <source>
        <dbReference type="EMBL" id="KAF2649142.1"/>
    </source>
</evidence>
<dbReference type="EMBL" id="MU004505">
    <property type="protein sequence ID" value="KAF2649142.1"/>
    <property type="molecule type" value="Genomic_DNA"/>
</dbReference>
<feature type="region of interest" description="Disordered" evidence="1">
    <location>
        <begin position="61"/>
        <end position="103"/>
    </location>
</feature>
<organism evidence="3 4">
    <name type="scientific">Lophiostoma macrostomum CBS 122681</name>
    <dbReference type="NCBI Taxonomy" id="1314788"/>
    <lineage>
        <taxon>Eukaryota</taxon>
        <taxon>Fungi</taxon>
        <taxon>Dikarya</taxon>
        <taxon>Ascomycota</taxon>
        <taxon>Pezizomycotina</taxon>
        <taxon>Dothideomycetes</taxon>
        <taxon>Pleosporomycetidae</taxon>
        <taxon>Pleosporales</taxon>
        <taxon>Lophiostomataceae</taxon>
        <taxon>Lophiostoma</taxon>
    </lineage>
</organism>
<name>A0A6A6SNP4_9PLEO</name>
<dbReference type="AlphaFoldDB" id="A0A6A6SNP4"/>
<feature type="compositionally biased region" description="Basic and acidic residues" evidence="1">
    <location>
        <begin position="93"/>
        <end position="103"/>
    </location>
</feature>
<feature type="chain" id="PRO_5025341286" evidence="2">
    <location>
        <begin position="24"/>
        <end position="103"/>
    </location>
</feature>
<gene>
    <name evidence="3" type="ORF">K491DRAFT_684109</name>
</gene>
<protein>
    <submittedName>
        <fullName evidence="3">Uncharacterized protein</fullName>
    </submittedName>
</protein>
<evidence type="ECO:0000256" key="1">
    <source>
        <dbReference type="SAM" id="MobiDB-lite"/>
    </source>
</evidence>
<evidence type="ECO:0000313" key="4">
    <source>
        <dbReference type="Proteomes" id="UP000799324"/>
    </source>
</evidence>
<reference evidence="3" key="1">
    <citation type="journal article" date="2020" name="Stud. Mycol.">
        <title>101 Dothideomycetes genomes: a test case for predicting lifestyles and emergence of pathogens.</title>
        <authorList>
            <person name="Haridas S."/>
            <person name="Albert R."/>
            <person name="Binder M."/>
            <person name="Bloem J."/>
            <person name="Labutti K."/>
            <person name="Salamov A."/>
            <person name="Andreopoulos B."/>
            <person name="Baker S."/>
            <person name="Barry K."/>
            <person name="Bills G."/>
            <person name="Bluhm B."/>
            <person name="Cannon C."/>
            <person name="Castanera R."/>
            <person name="Culley D."/>
            <person name="Daum C."/>
            <person name="Ezra D."/>
            <person name="Gonzalez J."/>
            <person name="Henrissat B."/>
            <person name="Kuo A."/>
            <person name="Liang C."/>
            <person name="Lipzen A."/>
            <person name="Lutzoni F."/>
            <person name="Magnuson J."/>
            <person name="Mondo S."/>
            <person name="Nolan M."/>
            <person name="Ohm R."/>
            <person name="Pangilinan J."/>
            <person name="Park H.-J."/>
            <person name="Ramirez L."/>
            <person name="Alfaro M."/>
            <person name="Sun H."/>
            <person name="Tritt A."/>
            <person name="Yoshinaga Y."/>
            <person name="Zwiers L.-H."/>
            <person name="Turgeon B."/>
            <person name="Goodwin S."/>
            <person name="Spatafora J."/>
            <person name="Crous P."/>
            <person name="Grigoriev I."/>
        </authorList>
    </citation>
    <scope>NUCLEOTIDE SEQUENCE</scope>
    <source>
        <strain evidence="3">CBS 122681</strain>
    </source>
</reference>